<sequence length="95" mass="10824">MICNGIISNLRCNEIHARLLEHIELTLLEKAMALNSARKIKKPTSLPTRWCLQGDQQLLFGVLTKNADCFIIRNVRIYTKFKLDVIFASPIANVI</sequence>
<reference evidence="1 2" key="1">
    <citation type="submission" date="2015-01" db="EMBL/GenBank/DDBJ databases">
        <title>Evolution of Trichinella species and genotypes.</title>
        <authorList>
            <person name="Korhonen P.K."/>
            <person name="Edoardo P."/>
            <person name="Giuseppe L.R."/>
            <person name="Gasser R.B."/>
        </authorList>
    </citation>
    <scope>NUCLEOTIDE SEQUENCE [LARGE SCALE GENOMIC DNA]</scope>
    <source>
        <strain evidence="1">ISS2496</strain>
    </source>
</reference>
<proteinExistence type="predicted"/>
<evidence type="ECO:0000313" key="2">
    <source>
        <dbReference type="Proteomes" id="UP000054783"/>
    </source>
</evidence>
<dbReference type="Proteomes" id="UP000054783">
    <property type="component" value="Unassembled WGS sequence"/>
</dbReference>
<protein>
    <submittedName>
        <fullName evidence="1">Uncharacterized protein</fullName>
    </submittedName>
</protein>
<dbReference type="EMBL" id="JYDQ01001186">
    <property type="protein sequence ID" value="KRY05650.1"/>
    <property type="molecule type" value="Genomic_DNA"/>
</dbReference>
<evidence type="ECO:0000313" key="1">
    <source>
        <dbReference type="EMBL" id="KRY05650.1"/>
    </source>
</evidence>
<accession>A0A0V0YZD1</accession>
<organism evidence="1 2">
    <name type="scientific">Trichinella patagoniensis</name>
    <dbReference type="NCBI Taxonomy" id="990121"/>
    <lineage>
        <taxon>Eukaryota</taxon>
        <taxon>Metazoa</taxon>
        <taxon>Ecdysozoa</taxon>
        <taxon>Nematoda</taxon>
        <taxon>Enoplea</taxon>
        <taxon>Dorylaimia</taxon>
        <taxon>Trichinellida</taxon>
        <taxon>Trichinellidae</taxon>
        <taxon>Trichinella</taxon>
    </lineage>
</organism>
<name>A0A0V0YZD1_9BILA</name>
<gene>
    <name evidence="1" type="ORF">T12_7866</name>
</gene>
<dbReference type="AlphaFoldDB" id="A0A0V0YZD1"/>
<comment type="caution">
    <text evidence="1">The sequence shown here is derived from an EMBL/GenBank/DDBJ whole genome shotgun (WGS) entry which is preliminary data.</text>
</comment>
<keyword evidence="2" id="KW-1185">Reference proteome</keyword>